<gene>
    <name evidence="1" type="ORF">HAX54_024200</name>
</gene>
<comment type="caution">
    <text evidence="1">The sequence shown here is derived from an EMBL/GenBank/DDBJ whole genome shotgun (WGS) entry which is preliminary data.</text>
</comment>
<evidence type="ECO:0000313" key="1">
    <source>
        <dbReference type="EMBL" id="MCD9639584.1"/>
    </source>
</evidence>
<name>A0ABS8UYA6_DATST</name>
<dbReference type="Proteomes" id="UP000823775">
    <property type="component" value="Unassembled WGS sequence"/>
</dbReference>
<accession>A0ABS8UYA6</accession>
<reference evidence="1 2" key="1">
    <citation type="journal article" date="2021" name="BMC Genomics">
        <title>Datura genome reveals duplications of psychoactive alkaloid biosynthetic genes and high mutation rate following tissue culture.</title>
        <authorList>
            <person name="Rajewski A."/>
            <person name="Carter-House D."/>
            <person name="Stajich J."/>
            <person name="Litt A."/>
        </authorList>
    </citation>
    <scope>NUCLEOTIDE SEQUENCE [LARGE SCALE GENOMIC DNA]</scope>
    <source>
        <strain evidence="1">AR-01</strain>
    </source>
</reference>
<protein>
    <submittedName>
        <fullName evidence="1">Uncharacterized protein</fullName>
    </submittedName>
</protein>
<proteinExistence type="predicted"/>
<evidence type="ECO:0000313" key="2">
    <source>
        <dbReference type="Proteomes" id="UP000823775"/>
    </source>
</evidence>
<organism evidence="1 2">
    <name type="scientific">Datura stramonium</name>
    <name type="common">Jimsonweed</name>
    <name type="synonym">Common thornapple</name>
    <dbReference type="NCBI Taxonomy" id="4076"/>
    <lineage>
        <taxon>Eukaryota</taxon>
        <taxon>Viridiplantae</taxon>
        <taxon>Streptophyta</taxon>
        <taxon>Embryophyta</taxon>
        <taxon>Tracheophyta</taxon>
        <taxon>Spermatophyta</taxon>
        <taxon>Magnoliopsida</taxon>
        <taxon>eudicotyledons</taxon>
        <taxon>Gunneridae</taxon>
        <taxon>Pentapetalae</taxon>
        <taxon>asterids</taxon>
        <taxon>lamiids</taxon>
        <taxon>Solanales</taxon>
        <taxon>Solanaceae</taxon>
        <taxon>Solanoideae</taxon>
        <taxon>Datureae</taxon>
        <taxon>Datura</taxon>
    </lineage>
</organism>
<sequence>MGVNGGRWKGVMVIVGVVGKVKKVKKTGFWEVEKSFDRIRKTMGRVVPSVGDPHSCPAYCLWVALDWRFAGGHMHFASGSRFTFQFLNFFQVYRFKPAPNLHFTGYHLRFIERRRLPPFSSNFLDYSCTWVATRA</sequence>
<keyword evidence="2" id="KW-1185">Reference proteome</keyword>
<dbReference type="EMBL" id="JACEIK010002947">
    <property type="protein sequence ID" value="MCD9639584.1"/>
    <property type="molecule type" value="Genomic_DNA"/>
</dbReference>